<evidence type="ECO:0000313" key="2">
    <source>
        <dbReference type="EMBL" id="KAK3343653.1"/>
    </source>
</evidence>
<dbReference type="EMBL" id="JAUIQD010000007">
    <property type="protein sequence ID" value="KAK3343653.1"/>
    <property type="molecule type" value="Genomic_DNA"/>
</dbReference>
<comment type="caution">
    <text evidence="2">The sequence shown here is derived from an EMBL/GenBank/DDBJ whole genome shotgun (WGS) entry which is preliminary data.</text>
</comment>
<protein>
    <recommendedName>
        <fullName evidence="4">Fungal N-terminal domain-containing protein</fullName>
    </recommendedName>
</protein>
<feature type="compositionally biased region" description="Polar residues" evidence="1">
    <location>
        <begin position="334"/>
        <end position="349"/>
    </location>
</feature>
<evidence type="ECO:0000256" key="1">
    <source>
        <dbReference type="SAM" id="MobiDB-lite"/>
    </source>
</evidence>
<reference evidence="2" key="1">
    <citation type="journal article" date="2023" name="Mol. Phylogenet. Evol.">
        <title>Genome-scale phylogeny and comparative genomics of the fungal order Sordariales.</title>
        <authorList>
            <person name="Hensen N."/>
            <person name="Bonometti L."/>
            <person name="Westerberg I."/>
            <person name="Brannstrom I.O."/>
            <person name="Guillou S."/>
            <person name="Cros-Aarteil S."/>
            <person name="Calhoun S."/>
            <person name="Haridas S."/>
            <person name="Kuo A."/>
            <person name="Mondo S."/>
            <person name="Pangilinan J."/>
            <person name="Riley R."/>
            <person name="LaButti K."/>
            <person name="Andreopoulos B."/>
            <person name="Lipzen A."/>
            <person name="Chen C."/>
            <person name="Yan M."/>
            <person name="Daum C."/>
            <person name="Ng V."/>
            <person name="Clum A."/>
            <person name="Steindorff A."/>
            <person name="Ohm R.A."/>
            <person name="Martin F."/>
            <person name="Silar P."/>
            <person name="Natvig D.O."/>
            <person name="Lalanne C."/>
            <person name="Gautier V."/>
            <person name="Ament-Velasquez S.L."/>
            <person name="Kruys A."/>
            <person name="Hutchinson M.I."/>
            <person name="Powell A.J."/>
            <person name="Barry K."/>
            <person name="Miller A.N."/>
            <person name="Grigoriev I.V."/>
            <person name="Debuchy R."/>
            <person name="Gladieux P."/>
            <person name="Hiltunen Thoren M."/>
            <person name="Johannesson H."/>
        </authorList>
    </citation>
    <scope>NUCLEOTIDE SEQUENCE</scope>
    <source>
        <strain evidence="2">CBS 955.72</strain>
    </source>
</reference>
<feature type="compositionally biased region" description="Polar residues" evidence="1">
    <location>
        <begin position="239"/>
        <end position="248"/>
    </location>
</feature>
<evidence type="ECO:0000313" key="3">
    <source>
        <dbReference type="Proteomes" id="UP001275084"/>
    </source>
</evidence>
<dbReference type="GO" id="GO:0006355">
    <property type="term" value="P:regulation of DNA-templated transcription"/>
    <property type="evidence" value="ECO:0007669"/>
    <property type="project" value="InterPro"/>
</dbReference>
<organism evidence="2 3">
    <name type="scientific">Lasiosphaeria hispida</name>
    <dbReference type="NCBI Taxonomy" id="260671"/>
    <lineage>
        <taxon>Eukaryota</taxon>
        <taxon>Fungi</taxon>
        <taxon>Dikarya</taxon>
        <taxon>Ascomycota</taxon>
        <taxon>Pezizomycotina</taxon>
        <taxon>Sordariomycetes</taxon>
        <taxon>Sordariomycetidae</taxon>
        <taxon>Sordariales</taxon>
        <taxon>Lasiosphaeriaceae</taxon>
        <taxon>Lasiosphaeria</taxon>
    </lineage>
</organism>
<evidence type="ECO:0008006" key="4">
    <source>
        <dbReference type="Google" id="ProtNLM"/>
    </source>
</evidence>
<feature type="region of interest" description="Disordered" evidence="1">
    <location>
        <begin position="224"/>
        <end position="351"/>
    </location>
</feature>
<dbReference type="Proteomes" id="UP001275084">
    <property type="component" value="Unassembled WGS sequence"/>
</dbReference>
<dbReference type="InterPro" id="IPR039327">
    <property type="entry name" value="CON7-like"/>
</dbReference>
<feature type="compositionally biased region" description="Basic and acidic residues" evidence="1">
    <location>
        <begin position="267"/>
        <end position="285"/>
    </location>
</feature>
<dbReference type="AlphaFoldDB" id="A0AAJ0M998"/>
<feature type="compositionally biased region" description="Low complexity" evidence="1">
    <location>
        <begin position="249"/>
        <end position="259"/>
    </location>
</feature>
<proteinExistence type="predicted"/>
<accession>A0AAJ0M998</accession>
<reference evidence="2" key="2">
    <citation type="submission" date="2023-06" db="EMBL/GenBank/DDBJ databases">
        <authorList>
            <consortium name="Lawrence Berkeley National Laboratory"/>
            <person name="Haridas S."/>
            <person name="Hensen N."/>
            <person name="Bonometti L."/>
            <person name="Westerberg I."/>
            <person name="Brannstrom I.O."/>
            <person name="Guillou S."/>
            <person name="Cros-Aarteil S."/>
            <person name="Calhoun S."/>
            <person name="Kuo A."/>
            <person name="Mondo S."/>
            <person name="Pangilinan J."/>
            <person name="Riley R."/>
            <person name="Labutti K."/>
            <person name="Andreopoulos B."/>
            <person name="Lipzen A."/>
            <person name="Chen C."/>
            <person name="Yanf M."/>
            <person name="Daum C."/>
            <person name="Ng V."/>
            <person name="Clum A."/>
            <person name="Steindorff A."/>
            <person name="Ohm R."/>
            <person name="Martin F."/>
            <person name="Silar P."/>
            <person name="Natvig D."/>
            <person name="Lalanne C."/>
            <person name="Gautier V."/>
            <person name="Ament-Velasquez S.L."/>
            <person name="Kruys A."/>
            <person name="Hutchinson M.I."/>
            <person name="Powell A.J."/>
            <person name="Barry K."/>
            <person name="Miller A.N."/>
            <person name="Grigoriev I.V."/>
            <person name="Debuchy R."/>
            <person name="Gladieux P."/>
            <person name="Thoren M.H."/>
            <person name="Johannesson H."/>
        </authorList>
    </citation>
    <scope>NUCLEOTIDE SEQUENCE</scope>
    <source>
        <strain evidence="2">CBS 955.72</strain>
    </source>
</reference>
<sequence length="607" mass="66765">MAEVLGLIASSAGIAAFGAKLSLSLFEFGSLVGGAKEEVQSIGLEIALFSSVLRQISASLESPKSMRFTAEAIGTTRYIVERCEAIFSEISGVLGSLRLAESNEADSLKGKGGGGGSFIAKVKWAFQRQRVQLLRGSLDSMKMTLQLMLTVLELSGRPITPRTSAVGSELGPVDPDDAESVIAESLLIAQHVTLEKLHELESASEDTEENRLFSGIAVKAAPKAPQVKRDSEVLRSAASPANTLSRQASLESLSTLSSEVNFSPVQPKEDRPQTATQDKAEKDSKGQPNPVQSMVLPKRISRWSETTQSRAFQKDNKKEPYALSADLSKRRNPTAPNSTGTKTPKTSRQFPFPASHERWESLSAQFEGLAQFWIRRLQKNTDEEATRGEPGITNNIDQLRLYRQQVQDLSAAGDNLFKAVVEMQRLRVSSEKKYQRWFFETRAELAGSGEAKAALEHALTQERGRAAGLAADLAALALVKGKPEEGEVERGKEDKFLTERIEVLQYQLRREHERVTDLSGILKNRGVFPFSAAERTLREAREGEGSALAALKVDMARERKVARDLQVQLADERHSREAIQEQLDKERGRRERAVRHLMGNGSNVSAS</sequence>
<dbReference type="PANTHER" id="PTHR36167">
    <property type="entry name" value="C2H2 FINGER DOMAIN TRANSCRIPTION FACTOR (EUROFUNG)-RELATED"/>
    <property type="match status" value="1"/>
</dbReference>
<gene>
    <name evidence="2" type="ORF">B0T25DRAFT_584555</name>
</gene>
<keyword evidence="3" id="KW-1185">Reference proteome</keyword>
<name>A0AAJ0M998_9PEZI</name>
<dbReference type="PANTHER" id="PTHR36167:SF4">
    <property type="entry name" value="FUNGAL N-TERMINAL DOMAIN-CONTAINING PROTEIN"/>
    <property type="match status" value="1"/>
</dbReference>